<proteinExistence type="predicted"/>
<dbReference type="GO" id="GO:0050321">
    <property type="term" value="F:tau-protein kinase activity"/>
    <property type="evidence" value="ECO:0007669"/>
    <property type="project" value="TreeGrafter"/>
</dbReference>
<feature type="domain" description="Protein kinase" evidence="11">
    <location>
        <begin position="142"/>
        <end position="393"/>
    </location>
</feature>
<dbReference type="EMBL" id="NIVC01000029">
    <property type="protein sequence ID" value="PAA93375.1"/>
    <property type="molecule type" value="Genomic_DNA"/>
</dbReference>
<dbReference type="PROSITE" id="PS00108">
    <property type="entry name" value="PROTEIN_KINASE_ST"/>
    <property type="match status" value="1"/>
</dbReference>
<dbReference type="InterPro" id="IPR011009">
    <property type="entry name" value="Kinase-like_dom_sf"/>
</dbReference>
<dbReference type="PROSITE" id="PS50011">
    <property type="entry name" value="PROTEIN_KINASE_DOM"/>
    <property type="match status" value="1"/>
</dbReference>
<dbReference type="PANTHER" id="PTHR24346:SF49">
    <property type="entry name" value="NIM1 SERINE_THREONINE PROTEIN KINASE"/>
    <property type="match status" value="1"/>
</dbReference>
<reference evidence="12 13" key="1">
    <citation type="submission" date="2017-06" db="EMBL/GenBank/DDBJ databases">
        <title>A platform for efficient transgenesis in Macrostomum lignano, a flatworm model organism for stem cell research.</title>
        <authorList>
            <person name="Berezikov E."/>
        </authorList>
    </citation>
    <scope>NUCLEOTIDE SEQUENCE [LARGE SCALE GENOMIC DNA]</scope>
    <source>
        <strain evidence="12">DV1</strain>
        <tissue evidence="12">Whole organism</tissue>
    </source>
</reference>
<evidence type="ECO:0000256" key="5">
    <source>
        <dbReference type="ARBA" id="ARBA00022777"/>
    </source>
</evidence>
<evidence type="ECO:0000256" key="3">
    <source>
        <dbReference type="ARBA" id="ARBA00022679"/>
    </source>
</evidence>
<accession>A0A267H524</accession>
<evidence type="ECO:0000313" key="12">
    <source>
        <dbReference type="EMBL" id="PAA93375.1"/>
    </source>
</evidence>
<dbReference type="Gene3D" id="1.10.510.10">
    <property type="entry name" value="Transferase(Phosphotransferase) domain 1"/>
    <property type="match status" value="1"/>
</dbReference>
<evidence type="ECO:0000256" key="9">
    <source>
        <dbReference type="PROSITE-ProRule" id="PRU10141"/>
    </source>
</evidence>
<comment type="catalytic activity">
    <reaction evidence="8">
        <text>L-seryl-[protein] + ATP = O-phospho-L-seryl-[protein] + ADP + H(+)</text>
        <dbReference type="Rhea" id="RHEA:17989"/>
        <dbReference type="Rhea" id="RHEA-COMP:9863"/>
        <dbReference type="Rhea" id="RHEA-COMP:11604"/>
        <dbReference type="ChEBI" id="CHEBI:15378"/>
        <dbReference type="ChEBI" id="CHEBI:29999"/>
        <dbReference type="ChEBI" id="CHEBI:30616"/>
        <dbReference type="ChEBI" id="CHEBI:83421"/>
        <dbReference type="ChEBI" id="CHEBI:456216"/>
        <dbReference type="EC" id="2.7.11.1"/>
    </reaction>
</comment>
<keyword evidence="4 9" id="KW-0547">Nucleotide-binding</keyword>
<dbReference type="CDD" id="cd14075">
    <property type="entry name" value="STKc_NIM1"/>
    <property type="match status" value="1"/>
</dbReference>
<dbReference type="PROSITE" id="PS00107">
    <property type="entry name" value="PROTEIN_KINASE_ATP"/>
    <property type="match status" value="1"/>
</dbReference>
<evidence type="ECO:0000256" key="7">
    <source>
        <dbReference type="ARBA" id="ARBA00047899"/>
    </source>
</evidence>
<feature type="binding site" evidence="9">
    <location>
        <position position="171"/>
    </location>
    <ligand>
        <name>ATP</name>
        <dbReference type="ChEBI" id="CHEBI:30616"/>
    </ligand>
</feature>
<feature type="region of interest" description="Disordered" evidence="10">
    <location>
        <begin position="466"/>
        <end position="522"/>
    </location>
</feature>
<evidence type="ECO:0000313" key="13">
    <source>
        <dbReference type="Proteomes" id="UP000215902"/>
    </source>
</evidence>
<dbReference type="SMART" id="SM00220">
    <property type="entry name" value="S_TKc"/>
    <property type="match status" value="1"/>
</dbReference>
<dbReference type="SUPFAM" id="SSF56112">
    <property type="entry name" value="Protein kinase-like (PK-like)"/>
    <property type="match status" value="1"/>
</dbReference>
<dbReference type="PANTHER" id="PTHR24346">
    <property type="entry name" value="MAP/MICROTUBULE AFFINITY-REGULATING KINASE"/>
    <property type="match status" value="1"/>
</dbReference>
<dbReference type="Pfam" id="PF00069">
    <property type="entry name" value="Pkinase"/>
    <property type="match status" value="1"/>
</dbReference>
<dbReference type="GO" id="GO:0005737">
    <property type="term" value="C:cytoplasm"/>
    <property type="evidence" value="ECO:0007669"/>
    <property type="project" value="TreeGrafter"/>
</dbReference>
<comment type="caution">
    <text evidence="12">The sequence shown here is derived from an EMBL/GenBank/DDBJ whole genome shotgun (WGS) entry which is preliminary data.</text>
</comment>
<keyword evidence="6 9" id="KW-0067">ATP-binding</keyword>
<comment type="catalytic activity">
    <reaction evidence="7">
        <text>L-threonyl-[protein] + ATP = O-phospho-L-threonyl-[protein] + ADP + H(+)</text>
        <dbReference type="Rhea" id="RHEA:46608"/>
        <dbReference type="Rhea" id="RHEA-COMP:11060"/>
        <dbReference type="Rhea" id="RHEA-COMP:11605"/>
        <dbReference type="ChEBI" id="CHEBI:15378"/>
        <dbReference type="ChEBI" id="CHEBI:30013"/>
        <dbReference type="ChEBI" id="CHEBI:30616"/>
        <dbReference type="ChEBI" id="CHEBI:61977"/>
        <dbReference type="ChEBI" id="CHEBI:456216"/>
        <dbReference type="EC" id="2.7.11.1"/>
    </reaction>
</comment>
<keyword evidence="5" id="KW-0418">Kinase</keyword>
<feature type="compositionally biased region" description="Gly residues" evidence="10">
    <location>
        <begin position="488"/>
        <end position="500"/>
    </location>
</feature>
<dbReference type="FunFam" id="1.10.510.10:FF:000571">
    <property type="entry name" value="Maternal embryonic leucine zipper kinase"/>
    <property type="match status" value="1"/>
</dbReference>
<dbReference type="Proteomes" id="UP000215902">
    <property type="component" value="Unassembled WGS sequence"/>
</dbReference>
<organism evidence="12 13">
    <name type="scientific">Macrostomum lignano</name>
    <dbReference type="NCBI Taxonomy" id="282301"/>
    <lineage>
        <taxon>Eukaryota</taxon>
        <taxon>Metazoa</taxon>
        <taxon>Spiralia</taxon>
        <taxon>Lophotrochozoa</taxon>
        <taxon>Platyhelminthes</taxon>
        <taxon>Rhabditophora</taxon>
        <taxon>Macrostomorpha</taxon>
        <taxon>Macrostomida</taxon>
        <taxon>Macrostomidae</taxon>
        <taxon>Macrostomum</taxon>
    </lineage>
</organism>
<keyword evidence="13" id="KW-1185">Reference proteome</keyword>
<evidence type="ECO:0000259" key="11">
    <source>
        <dbReference type="PROSITE" id="PS50011"/>
    </source>
</evidence>
<dbReference type="FunFam" id="3.30.200.20:FF:000003">
    <property type="entry name" value="Non-specific serine/threonine protein kinase"/>
    <property type="match status" value="1"/>
</dbReference>
<dbReference type="AlphaFoldDB" id="A0A267H524"/>
<feature type="compositionally biased region" description="Polar residues" evidence="10">
    <location>
        <begin position="1"/>
        <end position="12"/>
    </location>
</feature>
<evidence type="ECO:0000256" key="4">
    <source>
        <dbReference type="ARBA" id="ARBA00022741"/>
    </source>
</evidence>
<feature type="compositionally biased region" description="Low complexity" evidence="10">
    <location>
        <begin position="24"/>
        <end position="67"/>
    </location>
</feature>
<dbReference type="InterPro" id="IPR017441">
    <property type="entry name" value="Protein_kinase_ATP_BS"/>
</dbReference>
<dbReference type="InterPro" id="IPR000719">
    <property type="entry name" value="Prot_kinase_dom"/>
</dbReference>
<dbReference type="STRING" id="282301.A0A267H524"/>
<evidence type="ECO:0000256" key="6">
    <source>
        <dbReference type="ARBA" id="ARBA00022840"/>
    </source>
</evidence>
<keyword evidence="3" id="KW-0808">Transferase</keyword>
<protein>
    <recommendedName>
        <fullName evidence="1">non-specific serine/threonine protein kinase</fullName>
        <ecNumber evidence="1">2.7.11.1</ecNumber>
    </recommendedName>
</protein>
<gene>
    <name evidence="12" type="ORF">BOX15_Mlig002646g1</name>
</gene>
<evidence type="ECO:0000256" key="10">
    <source>
        <dbReference type="SAM" id="MobiDB-lite"/>
    </source>
</evidence>
<dbReference type="GO" id="GO:0005524">
    <property type="term" value="F:ATP binding"/>
    <property type="evidence" value="ECO:0007669"/>
    <property type="project" value="UniProtKB-UniRule"/>
</dbReference>
<evidence type="ECO:0000256" key="2">
    <source>
        <dbReference type="ARBA" id="ARBA00022527"/>
    </source>
</evidence>
<feature type="region of interest" description="Disordered" evidence="10">
    <location>
        <begin position="1"/>
        <end position="90"/>
    </location>
</feature>
<dbReference type="EC" id="2.7.11.1" evidence="1"/>
<name>A0A267H524_9PLAT</name>
<dbReference type="InterPro" id="IPR008271">
    <property type="entry name" value="Ser/Thr_kinase_AS"/>
</dbReference>
<keyword evidence="2" id="KW-0723">Serine/threonine-protein kinase</keyword>
<evidence type="ECO:0000256" key="8">
    <source>
        <dbReference type="ARBA" id="ARBA00048679"/>
    </source>
</evidence>
<dbReference type="InterPro" id="IPR049571">
    <property type="entry name" value="NIM1K_STKc"/>
</dbReference>
<feature type="non-terminal residue" evidence="12">
    <location>
        <position position="1"/>
    </location>
</feature>
<dbReference type="GO" id="GO:0035556">
    <property type="term" value="P:intracellular signal transduction"/>
    <property type="evidence" value="ECO:0007669"/>
    <property type="project" value="TreeGrafter"/>
</dbReference>
<dbReference type="OrthoDB" id="193931at2759"/>
<evidence type="ECO:0000256" key="1">
    <source>
        <dbReference type="ARBA" id="ARBA00012513"/>
    </source>
</evidence>
<sequence>LPTVYTSSQSTKTETRDPPASMTAESNSAGSAGGSSKINNSNNNNTGSRGEESGTAQGKSAASTAAAVPPRGSQGSVPHSESLGYGTASSLSVTGSTGSQLYGRADAVNGSLMTAYEKLTFELENDDNVQKEITLGRRIGFYRIRGELGTGNFSQVKLATHALTKEKVAIKTLDKTKLDAKTQRLLSREVSVMERLHHPCVIRLYEVMESVAKIHIVMEYAPGGELFTKITSEGRFSERHARVIFSQVASAIKHMHDHHVIHRDLKAENVFFSGPSHVKVGDFGFSTLAKPQQELNTFCGSPPYAAPELFRDDSYQGPRVDIWALGIMLYFMLTGLMPFRADTVGRLKKLILAGEYSMPAFLSEPAQALIASILRLSPPDRATMSDIQSSAWLEGEEFLPALEKYEMNPRRVANRADLRPEELEVRKNLQQLGISESLLEEASGKSYRSSITGTYRIALHKVHKRESGEITFTPPSSAALSRQERQRGGGGGGGGGGGRRGGGDRQQQQQQQQASSKACTVL</sequence>
<dbReference type="GO" id="GO:0000226">
    <property type="term" value="P:microtubule cytoskeleton organization"/>
    <property type="evidence" value="ECO:0007669"/>
    <property type="project" value="TreeGrafter"/>
</dbReference>